<organism evidence="5 6">
    <name type="scientific">Raphanus sativus</name>
    <name type="common">Radish</name>
    <name type="synonym">Raphanus raphanistrum var. sativus</name>
    <dbReference type="NCBI Taxonomy" id="3726"/>
    <lineage>
        <taxon>Eukaryota</taxon>
        <taxon>Viridiplantae</taxon>
        <taxon>Streptophyta</taxon>
        <taxon>Embryophyta</taxon>
        <taxon>Tracheophyta</taxon>
        <taxon>Spermatophyta</taxon>
        <taxon>Magnoliopsida</taxon>
        <taxon>eudicotyledons</taxon>
        <taxon>Gunneridae</taxon>
        <taxon>Pentapetalae</taxon>
        <taxon>rosids</taxon>
        <taxon>malvids</taxon>
        <taxon>Brassicales</taxon>
        <taxon>Brassicaceae</taxon>
        <taxon>Brassiceae</taxon>
        <taxon>Raphanus</taxon>
    </lineage>
</organism>
<evidence type="ECO:0000313" key="7">
    <source>
        <dbReference type="RefSeq" id="XP_056861152.1"/>
    </source>
</evidence>
<keyword evidence="5" id="KW-1185">Reference proteome</keyword>
<keyword evidence="3" id="KW-0175">Coiled coil</keyword>
<keyword evidence="2" id="KW-0341">Growth regulation</keyword>
<evidence type="ECO:0000256" key="1">
    <source>
        <dbReference type="ARBA" id="ARBA00022448"/>
    </source>
</evidence>
<dbReference type="AlphaFoldDB" id="A0A9W3DBD4"/>
<evidence type="ECO:0000256" key="3">
    <source>
        <dbReference type="SAM" id="Coils"/>
    </source>
</evidence>
<gene>
    <name evidence="6 7" type="primary">LOC130509331</name>
</gene>
<evidence type="ECO:0000256" key="4">
    <source>
        <dbReference type="SAM" id="MobiDB-lite"/>
    </source>
</evidence>
<dbReference type="RefSeq" id="XP_056861152.1">
    <property type="nucleotide sequence ID" value="XM_057005172.1"/>
</dbReference>
<feature type="compositionally biased region" description="Basic and acidic residues" evidence="4">
    <location>
        <begin position="52"/>
        <end position="68"/>
    </location>
</feature>
<dbReference type="Proteomes" id="UP000504610">
    <property type="component" value="Chromosome 3"/>
</dbReference>
<dbReference type="Pfam" id="PF05266">
    <property type="entry name" value="DUF724"/>
    <property type="match status" value="1"/>
</dbReference>
<reference evidence="5" key="1">
    <citation type="journal article" date="2019" name="Database">
        <title>The radish genome database (RadishGD): an integrated information resource for radish genomics.</title>
        <authorList>
            <person name="Yu H.J."/>
            <person name="Baek S."/>
            <person name="Lee Y.J."/>
            <person name="Cho A."/>
            <person name="Mun J.H."/>
        </authorList>
    </citation>
    <scope>NUCLEOTIDE SEQUENCE [LARGE SCALE GENOMIC DNA]</scope>
    <source>
        <strain evidence="5">cv. WK10039</strain>
    </source>
</reference>
<sequence>MELGKQNKKKVSCYLCRDLGSKMANAVMNGNNTRKPEIAETATRQTKPAVKTQERKNQRGKVNLEKHGFDIAAPRSKIDKLLSIKESQTRALEELKVAAEKDNKRRKLEDNVEQASKKIVELQRQEALMKEEKVTKEKEIARMKYKRSGSRQNGSVGGAGVSCNCEIPIVLIK</sequence>
<feature type="coiled-coil region" evidence="3">
    <location>
        <begin position="85"/>
        <end position="139"/>
    </location>
</feature>
<evidence type="ECO:0000313" key="6">
    <source>
        <dbReference type="RefSeq" id="XP_056861151.1"/>
    </source>
</evidence>
<dbReference type="InterPro" id="IPR007930">
    <property type="entry name" value="DUF724"/>
</dbReference>
<reference evidence="6 7" key="2">
    <citation type="submission" date="2025-04" db="UniProtKB">
        <authorList>
            <consortium name="RefSeq"/>
        </authorList>
    </citation>
    <scope>IDENTIFICATION</scope>
    <source>
        <tissue evidence="6 7">Leaf</tissue>
    </source>
</reference>
<protein>
    <submittedName>
        <fullName evidence="6 7">Uncharacterized protein LOC130509331</fullName>
    </submittedName>
</protein>
<proteinExistence type="predicted"/>
<dbReference type="RefSeq" id="XP_056861151.1">
    <property type="nucleotide sequence ID" value="XM_057005171.1"/>
</dbReference>
<feature type="region of interest" description="Disordered" evidence="4">
    <location>
        <begin position="27"/>
        <end position="68"/>
    </location>
</feature>
<dbReference type="GeneID" id="130509331"/>
<name>A0A9W3DBD4_RAPSA</name>
<evidence type="ECO:0000313" key="5">
    <source>
        <dbReference type="Proteomes" id="UP000504610"/>
    </source>
</evidence>
<dbReference type="KEGG" id="rsz:130509331"/>
<accession>A0A9W3DBD4</accession>
<evidence type="ECO:0000256" key="2">
    <source>
        <dbReference type="ARBA" id="ARBA00022604"/>
    </source>
</evidence>
<keyword evidence="1" id="KW-0813">Transport</keyword>
<dbReference type="OrthoDB" id="687110at2759"/>